<dbReference type="AlphaFoldDB" id="D9U8W5"/>
<protein>
    <submittedName>
        <fullName evidence="1">Sec24C protein</fullName>
    </submittedName>
</protein>
<dbReference type="EMBL" id="FN661523">
    <property type="protein sequence ID" value="CBJ24639.1"/>
    <property type="molecule type" value="Genomic_DNA"/>
</dbReference>
<accession>D9U8W5</accession>
<sequence length="33" mass="3878">CPSSPSSFRIRLWWASTYINGFSLRKFSRLQSV</sequence>
<evidence type="ECO:0000313" key="1">
    <source>
        <dbReference type="EMBL" id="CBJ24639.1"/>
    </source>
</evidence>
<proteinExistence type="predicted"/>
<feature type="non-terminal residue" evidence="1">
    <location>
        <position position="1"/>
    </location>
</feature>
<reference evidence="1" key="1">
    <citation type="journal article" date="2010" name="PLoS Biol.">
        <title>Tracking marsupial evolution using archaic genomic retroposon insertions.</title>
        <authorList>
            <person name="Nilsson M.A."/>
            <person name="Churakov G."/>
            <person name="Sommer M."/>
            <person name="Tran N."/>
            <person name="Zemann A."/>
            <person name="Brosius J."/>
            <person name="Schmitz J."/>
        </authorList>
    </citation>
    <scope>NUCLEOTIDE SEQUENCE</scope>
</reference>
<name>D9U8W5_NOTTY</name>
<organism evidence="1">
    <name type="scientific">Notoryctes typhlops</name>
    <name type="common">Southern marsupial mole</name>
    <name type="synonym">Psammoryctes typhlops</name>
    <dbReference type="NCBI Taxonomy" id="37699"/>
    <lineage>
        <taxon>Eukaryota</taxon>
        <taxon>Metazoa</taxon>
        <taxon>Chordata</taxon>
        <taxon>Craniata</taxon>
        <taxon>Vertebrata</taxon>
        <taxon>Euteleostomi</taxon>
        <taxon>Mammalia</taxon>
        <taxon>Metatheria</taxon>
        <taxon>Notoryctemorphia</taxon>
        <taxon>Notoryctidae</taxon>
        <taxon>Notoryctes</taxon>
    </lineage>
</organism>
<feature type="non-terminal residue" evidence="1">
    <location>
        <position position="33"/>
    </location>
</feature>
<gene>
    <name evidence="1" type="primary">sec24C</name>
</gene>